<feature type="compositionally biased region" description="Basic and acidic residues" evidence="1">
    <location>
        <begin position="1"/>
        <end position="10"/>
    </location>
</feature>
<name>A0A2P2QY39_RHIMU</name>
<organism evidence="2">
    <name type="scientific">Rhizophora mucronata</name>
    <name type="common">Asiatic mangrove</name>
    <dbReference type="NCBI Taxonomy" id="61149"/>
    <lineage>
        <taxon>Eukaryota</taxon>
        <taxon>Viridiplantae</taxon>
        <taxon>Streptophyta</taxon>
        <taxon>Embryophyta</taxon>
        <taxon>Tracheophyta</taxon>
        <taxon>Spermatophyta</taxon>
        <taxon>Magnoliopsida</taxon>
        <taxon>eudicotyledons</taxon>
        <taxon>Gunneridae</taxon>
        <taxon>Pentapetalae</taxon>
        <taxon>rosids</taxon>
        <taxon>fabids</taxon>
        <taxon>Malpighiales</taxon>
        <taxon>Rhizophoraceae</taxon>
        <taxon>Rhizophora</taxon>
    </lineage>
</organism>
<feature type="region of interest" description="Disordered" evidence="1">
    <location>
        <begin position="1"/>
        <end position="20"/>
    </location>
</feature>
<evidence type="ECO:0000313" key="2">
    <source>
        <dbReference type="EMBL" id="MBX71930.1"/>
    </source>
</evidence>
<reference evidence="2" key="1">
    <citation type="submission" date="2018-02" db="EMBL/GenBank/DDBJ databases">
        <title>Rhizophora mucronata_Transcriptome.</title>
        <authorList>
            <person name="Meera S.P."/>
            <person name="Sreeshan A."/>
            <person name="Augustine A."/>
        </authorList>
    </citation>
    <scope>NUCLEOTIDE SEQUENCE</scope>
    <source>
        <tissue evidence="2">Leaf</tissue>
    </source>
</reference>
<protein>
    <submittedName>
        <fullName evidence="2">Uncharacterized protein</fullName>
    </submittedName>
</protein>
<accession>A0A2P2QY39</accession>
<dbReference type="AlphaFoldDB" id="A0A2P2QY39"/>
<proteinExistence type="predicted"/>
<sequence>MNNKVARNEKTAIINHRSVF</sequence>
<evidence type="ECO:0000256" key="1">
    <source>
        <dbReference type="SAM" id="MobiDB-lite"/>
    </source>
</evidence>
<dbReference type="EMBL" id="GGEC01091446">
    <property type="protein sequence ID" value="MBX71930.1"/>
    <property type="molecule type" value="Transcribed_RNA"/>
</dbReference>